<accession>A0ABD6ESJ7</accession>
<proteinExistence type="predicted"/>
<dbReference type="Proteomes" id="UP001608902">
    <property type="component" value="Unassembled WGS sequence"/>
</dbReference>
<keyword evidence="2" id="KW-1185">Reference proteome</keyword>
<dbReference type="AlphaFoldDB" id="A0ABD6ESJ7"/>
<comment type="caution">
    <text evidence="1">The sequence shown here is derived from an EMBL/GenBank/DDBJ whole genome shotgun (WGS) entry which is preliminary data.</text>
</comment>
<evidence type="ECO:0000313" key="1">
    <source>
        <dbReference type="EMBL" id="MFH4979522.1"/>
    </source>
</evidence>
<sequence>MHMDANIILKKARGLFYEFYRLERIPCTLAGICGDDADPWDSHTQHRIYECTKVHSDDEPCPFASNT</sequence>
<reference evidence="1 2" key="1">
    <citation type="submission" date="2024-08" db="EMBL/GenBank/DDBJ databases">
        <title>Gnathostoma spinigerum genome.</title>
        <authorList>
            <person name="Gonzalez-Bertolin B."/>
            <person name="Monzon S."/>
            <person name="Zaballos A."/>
            <person name="Jimenez P."/>
            <person name="Dekumyoy P."/>
            <person name="Varona S."/>
            <person name="Cuesta I."/>
            <person name="Sumanam S."/>
            <person name="Adisakwattana P."/>
            <person name="Gasser R.B."/>
            <person name="Hernandez-Gonzalez A."/>
            <person name="Young N.D."/>
            <person name="Perteguer M.J."/>
        </authorList>
    </citation>
    <scope>NUCLEOTIDE SEQUENCE [LARGE SCALE GENOMIC DNA]</scope>
    <source>
        <strain evidence="1">AL3</strain>
        <tissue evidence="1">Liver</tissue>
    </source>
</reference>
<dbReference type="EMBL" id="JBGFUD010004299">
    <property type="protein sequence ID" value="MFH4979522.1"/>
    <property type="molecule type" value="Genomic_DNA"/>
</dbReference>
<gene>
    <name evidence="1" type="ORF">AB6A40_006231</name>
</gene>
<evidence type="ECO:0000313" key="2">
    <source>
        <dbReference type="Proteomes" id="UP001608902"/>
    </source>
</evidence>
<organism evidence="1 2">
    <name type="scientific">Gnathostoma spinigerum</name>
    <dbReference type="NCBI Taxonomy" id="75299"/>
    <lineage>
        <taxon>Eukaryota</taxon>
        <taxon>Metazoa</taxon>
        <taxon>Ecdysozoa</taxon>
        <taxon>Nematoda</taxon>
        <taxon>Chromadorea</taxon>
        <taxon>Rhabditida</taxon>
        <taxon>Spirurina</taxon>
        <taxon>Gnathostomatomorpha</taxon>
        <taxon>Gnathostomatoidea</taxon>
        <taxon>Gnathostomatidae</taxon>
        <taxon>Gnathostoma</taxon>
    </lineage>
</organism>
<name>A0ABD6ESJ7_9BILA</name>
<protein>
    <submittedName>
        <fullName evidence="1">Uncharacterized protein</fullName>
    </submittedName>
</protein>